<evidence type="ECO:0000313" key="2">
    <source>
        <dbReference type="EMBL" id="KAK7201834.1"/>
    </source>
</evidence>
<dbReference type="AlphaFoldDB" id="A0AAW0F723"/>
<protein>
    <submittedName>
        <fullName evidence="2">Uncharacterized protein</fullName>
    </submittedName>
</protein>
<feature type="region of interest" description="Disordered" evidence="1">
    <location>
        <begin position="280"/>
        <end position="319"/>
    </location>
</feature>
<feature type="compositionally biased region" description="Low complexity" evidence="1">
    <location>
        <begin position="224"/>
        <end position="235"/>
    </location>
</feature>
<sequence length="690" mass="73745">MASPQYSTPFSLHSYPTYTPLSVAPVKGHGSPAHSSGGTAAVDHAAHPHLSSFSVSRSGTGWPAPDVGVVSAALRSDVSAAAPQPTRVNALLYAPPVAVTTARTPAAAASTTAHAYSHFSDIHNVRTLTSAVPSVHHARRAGRAVAEAGADVVDVESDVVSVSEAAPNLCAFRDECHNLLALLRASSPQRHTAATPSPGPRPGSADAAPTPAVASLLLTRQLPHVPTTRSSSVSVSPPPSSHVPLLNSGAASASPVPTVTYAQLMREMDDLADLLADRAEEREQTPRAAALQPTRRDLPERAGTPEKLHRSTRRTSPSPLLAPSAAELVHAPASPFWTAQLLKWIVYLVERRQCTLQRLETFEDVRAPDRRGACAADGADGAEAAAERVPSATRLTHGLLRLLRSLDPATSDVNAWTAAQQRHMCTRAANLLAEMCAAEERVMADLLNDAAAGATLEREGAVSAPAATVPELYRQDMADTIALLEQLSQENTALRRQLTEAHAKAAKHRESAKRERAARAEVGEHVDRLVAENSALTAELREAEAGLRQAEALTRPVPQEEVLRNQLERQTLHLRDTLAELNDVRDESDTLRRTVLHLRDTLVRHRAVIDLLTRRRRERERAAAAVARRSGSYRGLSPGPESPPMQLIEDILSGACDPPSSASTSVAPQMDLSVDADAVRQRSCDQLASQ</sequence>
<dbReference type="EMBL" id="JAECZO010000021">
    <property type="protein sequence ID" value="KAK7201834.1"/>
    <property type="molecule type" value="Genomic_DNA"/>
</dbReference>
<comment type="caution">
    <text evidence="2">The sequence shown here is derived from an EMBL/GenBank/DDBJ whole genome shotgun (WGS) entry which is preliminary data.</text>
</comment>
<accession>A0AAW0F723</accession>
<feature type="region of interest" description="Disordered" evidence="1">
    <location>
        <begin position="500"/>
        <end position="520"/>
    </location>
</feature>
<reference evidence="2 3" key="1">
    <citation type="journal article" date="2021" name="MBio">
        <title>A New Model Trypanosomatid, Novymonas esmeraldas: Genomic Perception of Its 'Candidatus Pandoraea novymonadis' Endosymbiont.</title>
        <authorList>
            <person name="Zakharova A."/>
            <person name="Saura A."/>
            <person name="Butenko A."/>
            <person name="Podesvova L."/>
            <person name="Warmusova S."/>
            <person name="Kostygov A.Y."/>
            <person name="Nenarokova A."/>
            <person name="Lukes J."/>
            <person name="Opperdoes F.R."/>
            <person name="Yurchenko V."/>
        </authorList>
    </citation>
    <scope>NUCLEOTIDE SEQUENCE [LARGE SCALE GENOMIC DNA]</scope>
    <source>
        <strain evidence="2 3">E262AT.01</strain>
    </source>
</reference>
<name>A0AAW0F723_9TRYP</name>
<keyword evidence="3" id="KW-1185">Reference proteome</keyword>
<gene>
    <name evidence="2" type="ORF">NESM_000250400</name>
</gene>
<dbReference type="Proteomes" id="UP001430356">
    <property type="component" value="Unassembled WGS sequence"/>
</dbReference>
<feature type="compositionally biased region" description="Basic and acidic residues" evidence="1">
    <location>
        <begin position="294"/>
        <end position="309"/>
    </location>
</feature>
<evidence type="ECO:0000256" key="1">
    <source>
        <dbReference type="SAM" id="MobiDB-lite"/>
    </source>
</evidence>
<organism evidence="2 3">
    <name type="scientific">Novymonas esmeraldas</name>
    <dbReference type="NCBI Taxonomy" id="1808958"/>
    <lineage>
        <taxon>Eukaryota</taxon>
        <taxon>Discoba</taxon>
        <taxon>Euglenozoa</taxon>
        <taxon>Kinetoplastea</taxon>
        <taxon>Metakinetoplastina</taxon>
        <taxon>Trypanosomatida</taxon>
        <taxon>Trypanosomatidae</taxon>
        <taxon>Novymonas</taxon>
    </lineage>
</organism>
<proteinExistence type="predicted"/>
<feature type="region of interest" description="Disordered" evidence="1">
    <location>
        <begin position="187"/>
        <end position="209"/>
    </location>
</feature>
<feature type="region of interest" description="Disordered" evidence="1">
    <location>
        <begin position="655"/>
        <end position="690"/>
    </location>
</feature>
<evidence type="ECO:0000313" key="3">
    <source>
        <dbReference type="Proteomes" id="UP001430356"/>
    </source>
</evidence>
<feature type="region of interest" description="Disordered" evidence="1">
    <location>
        <begin position="626"/>
        <end position="645"/>
    </location>
</feature>
<feature type="region of interest" description="Disordered" evidence="1">
    <location>
        <begin position="224"/>
        <end position="252"/>
    </location>
</feature>